<name>A0A0F9RKD4_9ZZZZ</name>
<accession>A0A0F9RKD4</accession>
<sequence length="78" mass="9258">MRKRYKKGMKLYQKIIILMVSLISIMWIYGNVKHYFPDPVYIGLGQYFDIGVGIIIILLMISGIFIGMIFKKKKQRRK</sequence>
<reference evidence="2" key="1">
    <citation type="journal article" date="2015" name="Nature">
        <title>Complex archaea that bridge the gap between prokaryotes and eukaryotes.</title>
        <authorList>
            <person name="Spang A."/>
            <person name="Saw J.H."/>
            <person name="Jorgensen S.L."/>
            <person name="Zaremba-Niedzwiedzka K."/>
            <person name="Martijn J."/>
            <person name="Lind A.E."/>
            <person name="van Eijk R."/>
            <person name="Schleper C."/>
            <person name="Guy L."/>
            <person name="Ettema T.J."/>
        </authorList>
    </citation>
    <scope>NUCLEOTIDE SEQUENCE</scope>
</reference>
<keyword evidence="1" id="KW-0812">Transmembrane</keyword>
<protein>
    <submittedName>
        <fullName evidence="2">Uncharacterized protein</fullName>
    </submittedName>
</protein>
<evidence type="ECO:0000313" key="2">
    <source>
        <dbReference type="EMBL" id="KKN17698.1"/>
    </source>
</evidence>
<keyword evidence="1" id="KW-1133">Transmembrane helix</keyword>
<keyword evidence="1" id="KW-0472">Membrane</keyword>
<comment type="caution">
    <text evidence="2">The sequence shown here is derived from an EMBL/GenBank/DDBJ whole genome shotgun (WGS) entry which is preliminary data.</text>
</comment>
<proteinExistence type="predicted"/>
<gene>
    <name evidence="2" type="ORF">LCGC14_0963310</name>
</gene>
<organism evidence="2">
    <name type="scientific">marine sediment metagenome</name>
    <dbReference type="NCBI Taxonomy" id="412755"/>
    <lineage>
        <taxon>unclassified sequences</taxon>
        <taxon>metagenomes</taxon>
        <taxon>ecological metagenomes</taxon>
    </lineage>
</organism>
<feature type="transmembrane region" description="Helical" evidence="1">
    <location>
        <begin position="12"/>
        <end position="30"/>
    </location>
</feature>
<feature type="transmembrane region" description="Helical" evidence="1">
    <location>
        <begin position="50"/>
        <end position="70"/>
    </location>
</feature>
<dbReference type="EMBL" id="LAZR01003498">
    <property type="protein sequence ID" value="KKN17698.1"/>
    <property type="molecule type" value="Genomic_DNA"/>
</dbReference>
<evidence type="ECO:0000256" key="1">
    <source>
        <dbReference type="SAM" id="Phobius"/>
    </source>
</evidence>
<dbReference type="AlphaFoldDB" id="A0A0F9RKD4"/>